<dbReference type="PANTHER" id="PTHR10953">
    <property type="entry name" value="UBIQUITIN-ACTIVATING ENZYME E1"/>
    <property type="match status" value="1"/>
</dbReference>
<dbReference type="Pfam" id="PF00899">
    <property type="entry name" value="ThiF"/>
    <property type="match status" value="1"/>
</dbReference>
<evidence type="ECO:0000313" key="3">
    <source>
        <dbReference type="Proteomes" id="UP000824189"/>
    </source>
</evidence>
<dbReference type="GO" id="GO:0008641">
    <property type="term" value="F:ubiquitin-like modifier activating enzyme activity"/>
    <property type="evidence" value="ECO:0007669"/>
    <property type="project" value="InterPro"/>
</dbReference>
<keyword evidence="2" id="KW-0548">Nucleotidyltransferase</keyword>
<sequence>MAEGTQPTERSQALWAELPDQEAQRVARQTLLPGFGITEQVALRNTRVLVIGAGGLGCPLLQQIAAAGVGSIVIMDDDTVSWSNLHRQILFGAADVGKPKVLVAADRLRQLQPDIHVEAVTERFTADNALRYLE</sequence>
<protein>
    <submittedName>
        <fullName evidence="2">ThiF family adenylyltransferase</fullName>
    </submittedName>
</protein>
<proteinExistence type="predicted"/>
<reference evidence="2" key="2">
    <citation type="submission" date="2021-04" db="EMBL/GenBank/DDBJ databases">
        <authorList>
            <person name="Gilroy R."/>
        </authorList>
    </citation>
    <scope>NUCLEOTIDE SEQUENCE</scope>
    <source>
        <strain evidence="2">4376</strain>
    </source>
</reference>
<feature type="domain" description="THIF-type NAD/FAD binding fold" evidence="1">
    <location>
        <begin position="27"/>
        <end position="133"/>
    </location>
</feature>
<dbReference type="InterPro" id="IPR035985">
    <property type="entry name" value="Ubiquitin-activating_enz"/>
</dbReference>
<name>A0A9D1RZI1_9CORY</name>
<dbReference type="EMBL" id="DXFZ01000096">
    <property type="protein sequence ID" value="HIW96395.1"/>
    <property type="molecule type" value="Genomic_DNA"/>
</dbReference>
<dbReference type="GO" id="GO:0016779">
    <property type="term" value="F:nucleotidyltransferase activity"/>
    <property type="evidence" value="ECO:0007669"/>
    <property type="project" value="UniProtKB-KW"/>
</dbReference>
<dbReference type="GO" id="GO:0004792">
    <property type="term" value="F:thiosulfate-cyanide sulfurtransferase activity"/>
    <property type="evidence" value="ECO:0007669"/>
    <property type="project" value="TreeGrafter"/>
</dbReference>
<dbReference type="Proteomes" id="UP000824189">
    <property type="component" value="Unassembled WGS sequence"/>
</dbReference>
<dbReference type="AlphaFoldDB" id="A0A9D1RZI1"/>
<gene>
    <name evidence="2" type="ORF">H9867_07965</name>
</gene>
<keyword evidence="2" id="KW-0808">Transferase</keyword>
<comment type="caution">
    <text evidence="2">The sequence shown here is derived from an EMBL/GenBank/DDBJ whole genome shotgun (WGS) entry which is preliminary data.</text>
</comment>
<accession>A0A9D1RZI1</accession>
<organism evidence="2 3">
    <name type="scientific">Candidatus Corynebacterium gallistercoris</name>
    <dbReference type="NCBI Taxonomy" id="2838530"/>
    <lineage>
        <taxon>Bacteria</taxon>
        <taxon>Bacillati</taxon>
        <taxon>Actinomycetota</taxon>
        <taxon>Actinomycetes</taxon>
        <taxon>Mycobacteriales</taxon>
        <taxon>Corynebacteriaceae</taxon>
        <taxon>Corynebacterium</taxon>
    </lineage>
</organism>
<dbReference type="GO" id="GO:0005737">
    <property type="term" value="C:cytoplasm"/>
    <property type="evidence" value="ECO:0007669"/>
    <property type="project" value="TreeGrafter"/>
</dbReference>
<dbReference type="GO" id="GO:0032446">
    <property type="term" value="P:protein modification by small protein conjugation"/>
    <property type="evidence" value="ECO:0007669"/>
    <property type="project" value="TreeGrafter"/>
</dbReference>
<dbReference type="PANTHER" id="PTHR10953:SF102">
    <property type="entry name" value="ADENYLYLTRANSFERASE AND SULFURTRANSFERASE MOCS3"/>
    <property type="match status" value="1"/>
</dbReference>
<reference evidence="2" key="1">
    <citation type="journal article" date="2021" name="PeerJ">
        <title>Extensive microbial diversity within the chicken gut microbiome revealed by metagenomics and culture.</title>
        <authorList>
            <person name="Gilroy R."/>
            <person name="Ravi A."/>
            <person name="Getino M."/>
            <person name="Pursley I."/>
            <person name="Horton D.L."/>
            <person name="Alikhan N.F."/>
            <person name="Baker D."/>
            <person name="Gharbi K."/>
            <person name="Hall N."/>
            <person name="Watson M."/>
            <person name="Adriaenssens E.M."/>
            <person name="Foster-Nyarko E."/>
            <person name="Jarju S."/>
            <person name="Secka A."/>
            <person name="Antonio M."/>
            <person name="Oren A."/>
            <person name="Chaudhuri R.R."/>
            <person name="La Ragione R."/>
            <person name="Hildebrand F."/>
            <person name="Pallen M.J."/>
        </authorList>
    </citation>
    <scope>NUCLEOTIDE SEQUENCE</scope>
    <source>
        <strain evidence="2">4376</strain>
    </source>
</reference>
<dbReference type="InterPro" id="IPR000594">
    <property type="entry name" value="ThiF_NAD_FAD-bd"/>
</dbReference>
<evidence type="ECO:0000313" key="2">
    <source>
        <dbReference type="EMBL" id="HIW96395.1"/>
    </source>
</evidence>
<dbReference type="Gene3D" id="3.40.50.720">
    <property type="entry name" value="NAD(P)-binding Rossmann-like Domain"/>
    <property type="match status" value="1"/>
</dbReference>
<evidence type="ECO:0000259" key="1">
    <source>
        <dbReference type="Pfam" id="PF00899"/>
    </source>
</evidence>
<dbReference type="SUPFAM" id="SSF69572">
    <property type="entry name" value="Activating enzymes of the ubiquitin-like proteins"/>
    <property type="match status" value="1"/>
</dbReference>
<feature type="non-terminal residue" evidence="2">
    <location>
        <position position="134"/>
    </location>
</feature>
<dbReference type="InterPro" id="IPR045886">
    <property type="entry name" value="ThiF/MoeB/HesA"/>
</dbReference>